<dbReference type="EMBL" id="RAWB01000088">
    <property type="protein sequence ID" value="RKH61854.1"/>
    <property type="molecule type" value="Genomic_DNA"/>
</dbReference>
<organism evidence="1 2">
    <name type="scientific">Corallococcus llansteffanensis</name>
    <dbReference type="NCBI Taxonomy" id="2316731"/>
    <lineage>
        <taxon>Bacteria</taxon>
        <taxon>Pseudomonadati</taxon>
        <taxon>Myxococcota</taxon>
        <taxon>Myxococcia</taxon>
        <taxon>Myxococcales</taxon>
        <taxon>Cystobacterineae</taxon>
        <taxon>Myxococcaceae</taxon>
        <taxon>Corallococcus</taxon>
    </lineage>
</organism>
<dbReference type="AlphaFoldDB" id="A0A3A8QF45"/>
<reference evidence="2" key="1">
    <citation type="submission" date="2018-09" db="EMBL/GenBank/DDBJ databases">
        <authorList>
            <person name="Livingstone P.G."/>
            <person name="Whitworth D.E."/>
        </authorList>
    </citation>
    <scope>NUCLEOTIDE SEQUENCE [LARGE SCALE GENOMIC DNA]</scope>
    <source>
        <strain evidence="2">CA051B</strain>
    </source>
</reference>
<comment type="caution">
    <text evidence="1">The sequence shown here is derived from an EMBL/GenBank/DDBJ whole genome shotgun (WGS) entry which is preliminary data.</text>
</comment>
<sequence length="205" mass="22381">MHLSHACPTAPRGEDESLFPVGYACGKGVEAPDRLTACWLRGTMSIQNQSVGELLAGYAQVLAELRRRRVVRTNNAPAGDYAEWLVARALGGTLAEDNSVKSHDLTLPTGERLQVKARVISEPPKRGQLQTSAFRSWDFELSALVLLRDTDYCVVRAALVPAEIVREQSRFAAHTNAHSVHMNSRLMGHARAVDITAQLRAAAEG</sequence>
<name>A0A3A8QF45_9BACT</name>
<keyword evidence="2" id="KW-1185">Reference proteome</keyword>
<dbReference type="Proteomes" id="UP000272888">
    <property type="component" value="Unassembled WGS sequence"/>
</dbReference>
<evidence type="ECO:0000313" key="1">
    <source>
        <dbReference type="EMBL" id="RKH61854.1"/>
    </source>
</evidence>
<protein>
    <submittedName>
        <fullName evidence="1">Uncharacterized protein</fullName>
    </submittedName>
</protein>
<accession>A0A3A8QF45</accession>
<evidence type="ECO:0000313" key="2">
    <source>
        <dbReference type="Proteomes" id="UP000272888"/>
    </source>
</evidence>
<proteinExistence type="predicted"/>
<gene>
    <name evidence="1" type="ORF">D7V93_11060</name>
</gene>